<dbReference type="Proteomes" id="UP001056120">
    <property type="component" value="Linkage Group LG25"/>
</dbReference>
<sequence>MKKHFYQRISQFRSSFQTPNSIQQHTHFRLIRGLCSTPSNRVSEIVNEMMNLTLLESADLTEVMRKKMGINEMPIMAVMMPGMGLKTGVRGGGGGVKGGEEKTTEKTAFDLKLEGGFDGGSKIKIIKEVRTFTDLGLKEAKELVEKAPTLLKKGVPKEEAEKIIEKMKAIGAKVACQRYKFLYALSSSNIGEIMSDFVNGIRTFFFFFFCRSVYSNLYAREKHHILNNFLPGKTILIDLLKLGFIVNLLFVT</sequence>
<reference evidence="1 2" key="2">
    <citation type="journal article" date="2022" name="Mol. Ecol. Resour.">
        <title>The genomes of chicory, endive, great burdock and yacon provide insights into Asteraceae paleo-polyploidization history and plant inulin production.</title>
        <authorList>
            <person name="Fan W."/>
            <person name="Wang S."/>
            <person name="Wang H."/>
            <person name="Wang A."/>
            <person name="Jiang F."/>
            <person name="Liu H."/>
            <person name="Zhao H."/>
            <person name="Xu D."/>
            <person name="Zhang Y."/>
        </authorList>
    </citation>
    <scope>NUCLEOTIDE SEQUENCE [LARGE SCALE GENOMIC DNA]</scope>
    <source>
        <strain evidence="2">cv. Yunnan</strain>
        <tissue evidence="1">Leaves</tissue>
    </source>
</reference>
<name>A0ACB9A487_9ASTR</name>
<keyword evidence="2" id="KW-1185">Reference proteome</keyword>
<evidence type="ECO:0000313" key="1">
    <source>
        <dbReference type="EMBL" id="KAI3704536.1"/>
    </source>
</evidence>
<protein>
    <submittedName>
        <fullName evidence="1">Uncharacterized protein</fullName>
    </submittedName>
</protein>
<reference evidence="2" key="1">
    <citation type="journal article" date="2022" name="Mol. Ecol. Resour.">
        <title>The genomes of chicory, endive, great burdock and yacon provide insights into Asteraceae palaeo-polyploidization history and plant inulin production.</title>
        <authorList>
            <person name="Fan W."/>
            <person name="Wang S."/>
            <person name="Wang H."/>
            <person name="Wang A."/>
            <person name="Jiang F."/>
            <person name="Liu H."/>
            <person name="Zhao H."/>
            <person name="Xu D."/>
            <person name="Zhang Y."/>
        </authorList>
    </citation>
    <scope>NUCLEOTIDE SEQUENCE [LARGE SCALE GENOMIC DNA]</scope>
    <source>
        <strain evidence="2">cv. Yunnan</strain>
    </source>
</reference>
<dbReference type="EMBL" id="CM042042">
    <property type="protein sequence ID" value="KAI3704536.1"/>
    <property type="molecule type" value="Genomic_DNA"/>
</dbReference>
<accession>A0ACB9A487</accession>
<proteinExistence type="predicted"/>
<evidence type="ECO:0000313" key="2">
    <source>
        <dbReference type="Proteomes" id="UP001056120"/>
    </source>
</evidence>
<comment type="caution">
    <text evidence="1">The sequence shown here is derived from an EMBL/GenBank/DDBJ whole genome shotgun (WGS) entry which is preliminary data.</text>
</comment>
<gene>
    <name evidence="1" type="ORF">L1987_74759</name>
</gene>
<organism evidence="1 2">
    <name type="scientific">Smallanthus sonchifolius</name>
    <dbReference type="NCBI Taxonomy" id="185202"/>
    <lineage>
        <taxon>Eukaryota</taxon>
        <taxon>Viridiplantae</taxon>
        <taxon>Streptophyta</taxon>
        <taxon>Embryophyta</taxon>
        <taxon>Tracheophyta</taxon>
        <taxon>Spermatophyta</taxon>
        <taxon>Magnoliopsida</taxon>
        <taxon>eudicotyledons</taxon>
        <taxon>Gunneridae</taxon>
        <taxon>Pentapetalae</taxon>
        <taxon>asterids</taxon>
        <taxon>campanulids</taxon>
        <taxon>Asterales</taxon>
        <taxon>Asteraceae</taxon>
        <taxon>Asteroideae</taxon>
        <taxon>Heliantheae alliance</taxon>
        <taxon>Millerieae</taxon>
        <taxon>Smallanthus</taxon>
    </lineage>
</organism>